<evidence type="ECO:0000256" key="12">
    <source>
        <dbReference type="ARBA" id="ARBA00023139"/>
    </source>
</evidence>
<keyword evidence="9" id="KW-0406">Ion transport</keyword>
<dbReference type="PANTHER" id="PTHR33619:SF3">
    <property type="entry name" value="POLYSACCHARIDE EXPORT PROTEIN GFCE-RELATED"/>
    <property type="match status" value="1"/>
</dbReference>
<evidence type="ECO:0000256" key="8">
    <source>
        <dbReference type="ARBA" id="ARBA00023047"/>
    </source>
</evidence>
<dbReference type="AlphaFoldDB" id="A0A7K0FW84"/>
<evidence type="ECO:0000256" key="10">
    <source>
        <dbReference type="ARBA" id="ARBA00023114"/>
    </source>
</evidence>
<dbReference type="GO" id="GO:0009279">
    <property type="term" value="C:cell outer membrane"/>
    <property type="evidence" value="ECO:0007669"/>
    <property type="project" value="UniProtKB-SubCell"/>
</dbReference>
<keyword evidence="7" id="KW-0732">Signal</keyword>
<evidence type="ECO:0008006" key="19">
    <source>
        <dbReference type="Google" id="ProtNLM"/>
    </source>
</evidence>
<protein>
    <recommendedName>
        <fullName evidence="19">Soluble ligand binding domain-containing protein</fullName>
    </recommendedName>
</protein>
<dbReference type="GO" id="GO:0046930">
    <property type="term" value="C:pore complex"/>
    <property type="evidence" value="ECO:0007669"/>
    <property type="project" value="UniProtKB-KW"/>
</dbReference>
<accession>A0A7K0FW84</accession>
<evidence type="ECO:0000256" key="9">
    <source>
        <dbReference type="ARBA" id="ARBA00023065"/>
    </source>
</evidence>
<evidence type="ECO:0000256" key="7">
    <source>
        <dbReference type="ARBA" id="ARBA00022729"/>
    </source>
</evidence>
<evidence type="ECO:0000256" key="6">
    <source>
        <dbReference type="ARBA" id="ARBA00022692"/>
    </source>
</evidence>
<organism evidence="17 18">
    <name type="scientific">Pedobacter petrophilus</name>
    <dbReference type="NCBI Taxonomy" id="1908241"/>
    <lineage>
        <taxon>Bacteria</taxon>
        <taxon>Pseudomonadati</taxon>
        <taxon>Bacteroidota</taxon>
        <taxon>Sphingobacteriia</taxon>
        <taxon>Sphingobacteriales</taxon>
        <taxon>Sphingobacteriaceae</taxon>
        <taxon>Pedobacter</taxon>
    </lineage>
</organism>
<dbReference type="EMBL" id="WKKH01000006">
    <property type="protein sequence ID" value="MRX75612.1"/>
    <property type="molecule type" value="Genomic_DNA"/>
</dbReference>
<dbReference type="InterPro" id="IPR049712">
    <property type="entry name" value="Poly_export"/>
</dbReference>
<dbReference type="InterPro" id="IPR003715">
    <property type="entry name" value="Poly_export_N"/>
</dbReference>
<keyword evidence="14" id="KW-0449">Lipoprotein</keyword>
<dbReference type="OrthoDB" id="937431at2"/>
<gene>
    <name evidence="17" type="ORF">GJU39_05865</name>
</gene>
<comment type="similarity">
    <text evidence="2">Belongs to the BexD/CtrA/VexA family.</text>
</comment>
<keyword evidence="6" id="KW-0812">Transmembrane</keyword>
<dbReference type="PROSITE" id="PS51257">
    <property type="entry name" value="PROKAR_LIPOPROTEIN"/>
    <property type="match status" value="1"/>
</dbReference>
<keyword evidence="10" id="KW-0626">Porin</keyword>
<dbReference type="RefSeq" id="WP_154279770.1">
    <property type="nucleotide sequence ID" value="NZ_JBHUJQ010000001.1"/>
</dbReference>
<keyword evidence="3" id="KW-0813">Transport</keyword>
<comment type="caution">
    <text evidence="17">The sequence shown here is derived from an EMBL/GenBank/DDBJ whole genome shotgun (WGS) entry which is preliminary data.</text>
</comment>
<dbReference type="Pfam" id="PF22461">
    <property type="entry name" value="SLBB_2"/>
    <property type="match status" value="1"/>
</dbReference>
<evidence type="ECO:0000313" key="17">
    <source>
        <dbReference type="EMBL" id="MRX75612.1"/>
    </source>
</evidence>
<evidence type="ECO:0000256" key="3">
    <source>
        <dbReference type="ARBA" id="ARBA00022448"/>
    </source>
</evidence>
<dbReference type="GO" id="GO:0015288">
    <property type="term" value="F:porin activity"/>
    <property type="evidence" value="ECO:0007669"/>
    <property type="project" value="UniProtKB-KW"/>
</dbReference>
<dbReference type="GO" id="GO:0015159">
    <property type="term" value="F:polysaccharide transmembrane transporter activity"/>
    <property type="evidence" value="ECO:0007669"/>
    <property type="project" value="InterPro"/>
</dbReference>
<comment type="subcellular location">
    <subcellularLocation>
        <location evidence="1">Cell outer membrane</location>
        <topology evidence="1">Multi-pass membrane protein</topology>
    </subcellularLocation>
</comment>
<dbReference type="InterPro" id="IPR054765">
    <property type="entry name" value="SLBB_dom"/>
</dbReference>
<proteinExistence type="inferred from homology"/>
<dbReference type="PANTHER" id="PTHR33619">
    <property type="entry name" value="POLYSACCHARIDE EXPORT PROTEIN GFCE-RELATED"/>
    <property type="match status" value="1"/>
</dbReference>
<name>A0A7K0FW84_9SPHI</name>
<dbReference type="GO" id="GO:0006811">
    <property type="term" value="P:monoatomic ion transport"/>
    <property type="evidence" value="ECO:0007669"/>
    <property type="project" value="UniProtKB-KW"/>
</dbReference>
<feature type="domain" description="Polysaccharide export protein N-terminal" evidence="15">
    <location>
        <begin position="57"/>
        <end position="155"/>
    </location>
</feature>
<keyword evidence="11" id="KW-0472">Membrane</keyword>
<evidence type="ECO:0000259" key="16">
    <source>
        <dbReference type="Pfam" id="PF22461"/>
    </source>
</evidence>
<feature type="domain" description="SLBB" evidence="16">
    <location>
        <begin position="159"/>
        <end position="237"/>
    </location>
</feature>
<evidence type="ECO:0000256" key="13">
    <source>
        <dbReference type="ARBA" id="ARBA00023237"/>
    </source>
</evidence>
<keyword evidence="12" id="KW-0564">Palmitate</keyword>
<evidence type="ECO:0000256" key="2">
    <source>
        <dbReference type="ARBA" id="ARBA00009450"/>
    </source>
</evidence>
<keyword evidence="5" id="KW-0762">Sugar transport</keyword>
<dbReference type="Proteomes" id="UP000487757">
    <property type="component" value="Unassembled WGS sequence"/>
</dbReference>
<evidence type="ECO:0000256" key="14">
    <source>
        <dbReference type="ARBA" id="ARBA00023288"/>
    </source>
</evidence>
<keyword evidence="13" id="KW-0998">Cell outer membrane</keyword>
<dbReference type="Pfam" id="PF02563">
    <property type="entry name" value="Poly_export"/>
    <property type="match status" value="1"/>
</dbReference>
<evidence type="ECO:0000256" key="1">
    <source>
        <dbReference type="ARBA" id="ARBA00004571"/>
    </source>
</evidence>
<evidence type="ECO:0000259" key="15">
    <source>
        <dbReference type="Pfam" id="PF02563"/>
    </source>
</evidence>
<evidence type="ECO:0000256" key="5">
    <source>
        <dbReference type="ARBA" id="ARBA00022597"/>
    </source>
</evidence>
<keyword evidence="18" id="KW-1185">Reference proteome</keyword>
<evidence type="ECO:0000313" key="18">
    <source>
        <dbReference type="Proteomes" id="UP000487757"/>
    </source>
</evidence>
<keyword evidence="8" id="KW-0625">Polysaccharide transport</keyword>
<sequence>MRNQKALLNFLFINLIIASLFSCGVRKERTLFNAPSDIVTDTIKQVYVVNDQGISDAYYKIKVNDQLAIRNVQNFEFGATAGGSNTNSSSGSSQNTPGGSIQNVLSYPVDLDGKVNLPAIGKVDVLGLSRREAAIKIQDIYKTRLLKEPIIELSVVNLKVTLLGEFGKQGNFLLERDNTTLIDIIGEAGGISKTADPKTLKIIRGDRTNPELIYVNLNDINSLASKKLILQNHDIIVLQPTKSAATSDKLQSLNNILQPLLVVVNLAVLIFTVTR</sequence>
<evidence type="ECO:0000256" key="4">
    <source>
        <dbReference type="ARBA" id="ARBA00022452"/>
    </source>
</evidence>
<evidence type="ECO:0000256" key="11">
    <source>
        <dbReference type="ARBA" id="ARBA00023136"/>
    </source>
</evidence>
<reference evidence="17 18" key="1">
    <citation type="submission" date="2019-11" db="EMBL/GenBank/DDBJ databases">
        <title>Pedobacter petrophilus genome.</title>
        <authorList>
            <person name="Feldbauer M.J."/>
            <person name="Newman J.D."/>
        </authorList>
    </citation>
    <scope>NUCLEOTIDE SEQUENCE [LARGE SCALE GENOMIC DNA]</scope>
    <source>
        <strain evidence="17 18">LMG 29686</strain>
    </source>
</reference>
<keyword evidence="4" id="KW-1134">Transmembrane beta strand</keyword>
<dbReference type="Gene3D" id="3.10.560.10">
    <property type="entry name" value="Outer membrane lipoprotein wza domain like"/>
    <property type="match status" value="1"/>
</dbReference>